<dbReference type="AlphaFoldDB" id="A0A2T2N034"/>
<gene>
    <name evidence="3" type="ORF">BS50DRAFT_682610</name>
</gene>
<proteinExistence type="predicted"/>
<evidence type="ECO:0000313" key="3">
    <source>
        <dbReference type="EMBL" id="PSN58813.1"/>
    </source>
</evidence>
<evidence type="ECO:0000256" key="1">
    <source>
        <dbReference type="SAM" id="Coils"/>
    </source>
</evidence>
<dbReference type="Proteomes" id="UP000240883">
    <property type="component" value="Unassembled WGS sequence"/>
</dbReference>
<sequence length="256" mass="28263">MNCDKDECLEYAAKIPKLEQHIDELWSELASLQNENLQLKSKERKLLDDISSSTARKDDLDAYVAFCHGEMNDLHDDYAKRQQEHVDEKEAWKNKVDHLQAELKHVLETNIKLRNRLASNMENATIGTGPVEFSFRSLSPVGSIQEPTVSPPLEPLAKDSPESNMGAAHPSLGMELAGLLVSEEESAKSSPSGFGVESMGLQVESPSGSSLGDYGRKRAGLNPMNSSSGSDGRAVKAKLHCWGRWKLFQAMQIDPI</sequence>
<evidence type="ECO:0000256" key="2">
    <source>
        <dbReference type="SAM" id="MobiDB-lite"/>
    </source>
</evidence>
<feature type="coiled-coil region" evidence="1">
    <location>
        <begin position="15"/>
        <end position="49"/>
    </location>
</feature>
<name>A0A2T2N034_CORCC</name>
<organism evidence="3 4">
    <name type="scientific">Corynespora cassiicola Philippines</name>
    <dbReference type="NCBI Taxonomy" id="1448308"/>
    <lineage>
        <taxon>Eukaryota</taxon>
        <taxon>Fungi</taxon>
        <taxon>Dikarya</taxon>
        <taxon>Ascomycota</taxon>
        <taxon>Pezizomycotina</taxon>
        <taxon>Dothideomycetes</taxon>
        <taxon>Pleosporomycetidae</taxon>
        <taxon>Pleosporales</taxon>
        <taxon>Corynesporascaceae</taxon>
        <taxon>Corynespora</taxon>
    </lineage>
</organism>
<protein>
    <submittedName>
        <fullName evidence="3">Uncharacterized protein</fullName>
    </submittedName>
</protein>
<feature type="coiled-coil region" evidence="1">
    <location>
        <begin position="82"/>
        <end position="116"/>
    </location>
</feature>
<accession>A0A2T2N034</accession>
<feature type="region of interest" description="Disordered" evidence="2">
    <location>
        <begin position="188"/>
        <end position="233"/>
    </location>
</feature>
<evidence type="ECO:0000313" key="4">
    <source>
        <dbReference type="Proteomes" id="UP000240883"/>
    </source>
</evidence>
<dbReference type="EMBL" id="KZ678193">
    <property type="protein sequence ID" value="PSN58813.1"/>
    <property type="molecule type" value="Genomic_DNA"/>
</dbReference>
<keyword evidence="4" id="KW-1185">Reference proteome</keyword>
<keyword evidence="1" id="KW-0175">Coiled coil</keyword>
<reference evidence="3 4" key="1">
    <citation type="journal article" date="2018" name="Front. Microbiol.">
        <title>Genome-Wide Analysis of Corynespora cassiicola Leaf Fall Disease Putative Effectors.</title>
        <authorList>
            <person name="Lopez D."/>
            <person name="Ribeiro S."/>
            <person name="Label P."/>
            <person name="Fumanal B."/>
            <person name="Venisse J.S."/>
            <person name="Kohler A."/>
            <person name="de Oliveira R.R."/>
            <person name="Labutti K."/>
            <person name="Lipzen A."/>
            <person name="Lail K."/>
            <person name="Bauer D."/>
            <person name="Ohm R.A."/>
            <person name="Barry K.W."/>
            <person name="Spatafora J."/>
            <person name="Grigoriev I.V."/>
            <person name="Martin F.M."/>
            <person name="Pujade-Renaud V."/>
        </authorList>
    </citation>
    <scope>NUCLEOTIDE SEQUENCE [LARGE SCALE GENOMIC DNA]</scope>
    <source>
        <strain evidence="3 4">Philippines</strain>
    </source>
</reference>